<evidence type="ECO:0000313" key="1">
    <source>
        <dbReference type="EMBL" id="OYR08540.1"/>
    </source>
</evidence>
<protein>
    <submittedName>
        <fullName evidence="1">Uncharacterized protein</fullName>
    </submittedName>
</protein>
<evidence type="ECO:0000313" key="2">
    <source>
        <dbReference type="Proteomes" id="UP000215590"/>
    </source>
</evidence>
<dbReference type="Proteomes" id="UP000215590">
    <property type="component" value="Unassembled WGS sequence"/>
</dbReference>
<reference evidence="1 2" key="1">
    <citation type="submission" date="2017-07" db="EMBL/GenBank/DDBJ databases">
        <title>Phylogenetic study on the rhizospheric bacterium Ochrobactrum sp. A44.</title>
        <authorList>
            <person name="Krzyzanowska D.M."/>
            <person name="Ossowicki A."/>
            <person name="Rajewska M."/>
            <person name="Maciag T."/>
            <person name="Kaczynski Z."/>
            <person name="Czerwicka M."/>
            <person name="Jafra S."/>
        </authorList>
    </citation>
    <scope>NUCLEOTIDE SEQUENCE [LARGE SCALE GENOMIC DNA]</scope>
    <source>
        <strain evidence="1 2">DSM 7216</strain>
    </source>
</reference>
<sequence>MACLLECGHGEIAVNIAIARGHALMYKAFLEINVQSALELPVSCVKGIE</sequence>
<dbReference type="AlphaFoldDB" id="A0A256F1F2"/>
<keyword evidence="2" id="KW-1185">Reference proteome</keyword>
<proteinExistence type="predicted"/>
<name>A0A256F1F2_9HYPH</name>
<comment type="caution">
    <text evidence="1">The sequence shown here is derived from an EMBL/GenBank/DDBJ whole genome shotgun (WGS) entry which is preliminary data.</text>
</comment>
<organism evidence="1 2">
    <name type="scientific">Brucella thiophenivorans</name>
    <dbReference type="NCBI Taxonomy" id="571255"/>
    <lineage>
        <taxon>Bacteria</taxon>
        <taxon>Pseudomonadati</taxon>
        <taxon>Pseudomonadota</taxon>
        <taxon>Alphaproteobacteria</taxon>
        <taxon>Hyphomicrobiales</taxon>
        <taxon>Brucellaceae</taxon>
        <taxon>Brucella/Ochrobactrum group</taxon>
        <taxon>Brucella</taxon>
    </lineage>
</organism>
<accession>A0A256F1F2</accession>
<gene>
    <name evidence="1" type="ORF">CEV31_3990</name>
</gene>
<dbReference type="EMBL" id="NNRJ01000069">
    <property type="protein sequence ID" value="OYR08540.1"/>
    <property type="molecule type" value="Genomic_DNA"/>
</dbReference>